<feature type="region of interest" description="Disordered" evidence="1">
    <location>
        <begin position="1"/>
        <end position="20"/>
    </location>
</feature>
<evidence type="ECO:0000259" key="2">
    <source>
        <dbReference type="Pfam" id="PF06926"/>
    </source>
</evidence>
<dbReference type="EMBL" id="JAWHVL010000011">
    <property type="protein sequence ID" value="MDV2632213.1"/>
    <property type="molecule type" value="Genomic_DNA"/>
</dbReference>
<dbReference type="InterPro" id="IPR009696">
    <property type="entry name" value="Rep_Org_C"/>
</dbReference>
<evidence type="ECO:0000256" key="1">
    <source>
        <dbReference type="SAM" id="MobiDB-lite"/>
    </source>
</evidence>
<dbReference type="Pfam" id="PF06926">
    <property type="entry name" value="Rep_Org_C"/>
    <property type="match status" value="1"/>
</dbReference>
<sequence length="114" mass="13611">MRGDKRREEERREDKKREEETENLFDNYFQIFSEFTKGIKPQPRIDAMHEFAELSPEQRSEAITGAKNYILWYQNSGNDIKFSKNAAVFLKDMIFIDYQEIPEEQSGYDPELGF</sequence>
<evidence type="ECO:0000313" key="3">
    <source>
        <dbReference type="EMBL" id="MDV2632213.1"/>
    </source>
</evidence>
<dbReference type="AlphaFoldDB" id="A0AAE4SWA8"/>
<comment type="caution">
    <text evidence="3">The sequence shown here is derived from an EMBL/GenBank/DDBJ whole genome shotgun (WGS) entry which is preliminary data.</text>
</comment>
<reference evidence="3" key="1">
    <citation type="submission" date="2023-10" db="EMBL/GenBank/DDBJ databases">
        <title>Production of high quality cheese from raw caw milk (raw cheese).</title>
        <authorList>
            <person name="Samouris G."/>
        </authorList>
    </citation>
    <scope>NUCLEOTIDE SEQUENCE</scope>
    <source>
        <strain evidence="3">M17-3</strain>
    </source>
</reference>
<feature type="domain" description="Putative replisome organiser C-terminal" evidence="2">
    <location>
        <begin position="23"/>
        <end position="114"/>
    </location>
</feature>
<protein>
    <submittedName>
        <fullName evidence="3">Phage replisome organizer protein</fullName>
    </submittedName>
</protein>
<dbReference type="Proteomes" id="UP001186047">
    <property type="component" value="Unassembled WGS sequence"/>
</dbReference>
<proteinExistence type="predicted"/>
<gene>
    <name evidence="3" type="ORF">RZO31_04890</name>
</gene>
<evidence type="ECO:0000313" key="4">
    <source>
        <dbReference type="Proteomes" id="UP001186047"/>
    </source>
</evidence>
<feature type="compositionally biased region" description="Basic and acidic residues" evidence="1">
    <location>
        <begin position="1"/>
        <end position="19"/>
    </location>
</feature>
<organism evidence="3 4">
    <name type="scientific">Lactococcus lactis</name>
    <dbReference type="NCBI Taxonomy" id="1358"/>
    <lineage>
        <taxon>Bacteria</taxon>
        <taxon>Bacillati</taxon>
        <taxon>Bacillota</taxon>
        <taxon>Bacilli</taxon>
        <taxon>Lactobacillales</taxon>
        <taxon>Streptococcaceae</taxon>
        <taxon>Lactococcus</taxon>
    </lineage>
</organism>
<accession>A0AAE4SWA8</accession>
<dbReference type="RefSeq" id="WP_317059071.1">
    <property type="nucleotide sequence ID" value="NZ_JAWHVL010000011.1"/>
</dbReference>
<name>A0AAE4SWA8_9LACT</name>